<evidence type="ECO:0000313" key="2">
    <source>
        <dbReference type="Proteomes" id="UP000634476"/>
    </source>
</evidence>
<organism evidence="1 2">
    <name type="scientific">Planobispora takensis</name>
    <dbReference type="NCBI Taxonomy" id="1367882"/>
    <lineage>
        <taxon>Bacteria</taxon>
        <taxon>Bacillati</taxon>
        <taxon>Actinomycetota</taxon>
        <taxon>Actinomycetes</taxon>
        <taxon>Streptosporangiales</taxon>
        <taxon>Streptosporangiaceae</taxon>
        <taxon>Planobispora</taxon>
    </lineage>
</organism>
<protein>
    <submittedName>
        <fullName evidence="1">Uncharacterized protein</fullName>
    </submittedName>
</protein>
<accession>A0A8J3SZK6</accession>
<evidence type="ECO:0000313" key="1">
    <source>
        <dbReference type="EMBL" id="GII02202.1"/>
    </source>
</evidence>
<proteinExistence type="predicted"/>
<reference evidence="1" key="1">
    <citation type="submission" date="2021-01" db="EMBL/GenBank/DDBJ databases">
        <title>Whole genome shotgun sequence of Planobispora takensis NBRC 109077.</title>
        <authorList>
            <person name="Komaki H."/>
            <person name="Tamura T."/>
        </authorList>
    </citation>
    <scope>NUCLEOTIDE SEQUENCE</scope>
    <source>
        <strain evidence="1">NBRC 109077</strain>
    </source>
</reference>
<name>A0A8J3SZK6_9ACTN</name>
<dbReference type="EMBL" id="BOOK01000031">
    <property type="protein sequence ID" value="GII02202.1"/>
    <property type="molecule type" value="Genomic_DNA"/>
</dbReference>
<dbReference type="AlphaFoldDB" id="A0A8J3SZK6"/>
<sequence>MAGVRFAVAAFAAWGASSKLPAMATVAKAVRCRRMFTLQWISVAVIIMGEPTWRSLAGDLQKWQKGEG</sequence>
<keyword evidence="2" id="KW-1185">Reference proteome</keyword>
<gene>
    <name evidence="1" type="ORF">Pta02_42100</name>
</gene>
<dbReference type="Proteomes" id="UP000634476">
    <property type="component" value="Unassembled WGS sequence"/>
</dbReference>
<comment type="caution">
    <text evidence="1">The sequence shown here is derived from an EMBL/GenBank/DDBJ whole genome shotgun (WGS) entry which is preliminary data.</text>
</comment>